<feature type="region of interest" description="Disordered" evidence="1">
    <location>
        <begin position="31"/>
        <end position="55"/>
    </location>
</feature>
<organism evidence="7 13">
    <name type="scientific">Phytophthora fragariae</name>
    <dbReference type="NCBI Taxonomy" id="53985"/>
    <lineage>
        <taxon>Eukaryota</taxon>
        <taxon>Sar</taxon>
        <taxon>Stramenopiles</taxon>
        <taxon>Oomycota</taxon>
        <taxon>Peronosporomycetes</taxon>
        <taxon>Peronosporales</taxon>
        <taxon>Peronosporaceae</taxon>
        <taxon>Phytophthora</taxon>
    </lineage>
</organism>
<dbReference type="Proteomes" id="UP000433483">
    <property type="component" value="Unassembled WGS sequence"/>
</dbReference>
<evidence type="ECO:0000313" key="7">
    <source>
        <dbReference type="EMBL" id="KAE9216356.1"/>
    </source>
</evidence>
<evidence type="ECO:0000313" key="17">
    <source>
        <dbReference type="Proteomes" id="UP000441208"/>
    </source>
</evidence>
<evidence type="ECO:0000313" key="13">
    <source>
        <dbReference type="Proteomes" id="UP000433483"/>
    </source>
</evidence>
<reference evidence="12 13" key="1">
    <citation type="submission" date="2018-08" db="EMBL/GenBank/DDBJ databases">
        <title>Genomic investigation of the strawberry pathogen Phytophthora fragariae indicates pathogenicity is determined by transcriptional variation in three key races.</title>
        <authorList>
            <person name="Adams T.M."/>
            <person name="Armitage A.D."/>
            <person name="Sobczyk M.K."/>
            <person name="Bates H.J."/>
            <person name="Dunwell J.M."/>
            <person name="Nellist C.F."/>
            <person name="Harrison R.J."/>
        </authorList>
    </citation>
    <scope>NUCLEOTIDE SEQUENCE [LARGE SCALE GENOMIC DNA]</scope>
    <source>
        <strain evidence="10 14">A4</strain>
        <strain evidence="8 15">BC-1</strain>
        <strain evidence="9 18">BC-23</strain>
        <strain evidence="7 13">NOV-27</strain>
        <strain evidence="6 16">NOV-5</strain>
        <strain evidence="4 17">NOV-71</strain>
        <strain evidence="11 19">NOV-77</strain>
        <strain evidence="3 12">NOV-9</strain>
        <strain evidence="5 20">ONT-3</strain>
    </source>
</reference>
<evidence type="ECO:0000313" key="18">
    <source>
        <dbReference type="Proteomes" id="UP000476176"/>
    </source>
</evidence>
<protein>
    <recommendedName>
        <fullName evidence="21">RxLR effector protein</fullName>
    </recommendedName>
</protein>
<evidence type="ECO:0000313" key="19">
    <source>
        <dbReference type="Proteomes" id="UP000486351"/>
    </source>
</evidence>
<dbReference type="Proteomes" id="UP000437068">
    <property type="component" value="Unassembled WGS sequence"/>
</dbReference>
<evidence type="ECO:0000313" key="6">
    <source>
        <dbReference type="EMBL" id="KAE9146928.1"/>
    </source>
</evidence>
<evidence type="ECO:0000256" key="1">
    <source>
        <dbReference type="SAM" id="MobiDB-lite"/>
    </source>
</evidence>
<gene>
    <name evidence="10" type="ORF">PF001_g8324</name>
    <name evidence="8" type="ORF">PF002_g10203</name>
    <name evidence="9" type="ORF">PF004_g1838</name>
    <name evidence="7" type="ORF">PF005_g9088</name>
    <name evidence="6" type="ORF">PF006_g8345</name>
    <name evidence="4" type="ORF">PF007_g9156</name>
    <name evidence="11" type="ORF">PF008_g2296</name>
    <name evidence="3" type="ORF">PF009_g10033</name>
    <name evidence="5" type="ORF">PF010_g2083</name>
</gene>
<evidence type="ECO:0000313" key="5">
    <source>
        <dbReference type="EMBL" id="KAE9135437.1"/>
    </source>
</evidence>
<dbReference type="Proteomes" id="UP000488956">
    <property type="component" value="Unassembled WGS sequence"/>
</dbReference>
<dbReference type="Proteomes" id="UP000441208">
    <property type="component" value="Unassembled WGS sequence"/>
</dbReference>
<dbReference type="Proteomes" id="UP000440732">
    <property type="component" value="Unassembled WGS sequence"/>
</dbReference>
<dbReference type="PROSITE" id="PS51257">
    <property type="entry name" value="PROKAR_LIPOPROTEIN"/>
    <property type="match status" value="1"/>
</dbReference>
<evidence type="ECO:0000313" key="4">
    <source>
        <dbReference type="EMBL" id="KAE9117773.1"/>
    </source>
</evidence>
<dbReference type="EMBL" id="QXGC01000048">
    <property type="protein sequence ID" value="KAE9252734.1"/>
    <property type="molecule type" value="Genomic_DNA"/>
</dbReference>
<dbReference type="Proteomes" id="UP000486351">
    <property type="component" value="Unassembled WGS sequence"/>
</dbReference>
<evidence type="ECO:0000313" key="9">
    <source>
        <dbReference type="EMBL" id="KAE9252734.1"/>
    </source>
</evidence>
<evidence type="ECO:0008006" key="21">
    <source>
        <dbReference type="Google" id="ProtNLM"/>
    </source>
</evidence>
<comment type="caution">
    <text evidence="7">The sequence shown here is derived from an EMBL/GenBank/DDBJ whole genome shotgun (WGS) entry which is preliminary data.</text>
</comment>
<evidence type="ECO:0000313" key="14">
    <source>
        <dbReference type="Proteomes" id="UP000437068"/>
    </source>
</evidence>
<dbReference type="Proteomes" id="UP000429523">
    <property type="component" value="Unassembled WGS sequence"/>
</dbReference>
<dbReference type="EMBL" id="QXFZ01000405">
    <property type="protein sequence ID" value="KAE9117773.1"/>
    <property type="molecule type" value="Genomic_DNA"/>
</dbReference>
<proteinExistence type="predicted"/>
<dbReference type="EMBL" id="QXGE01000375">
    <property type="protein sequence ID" value="KAE9314319.1"/>
    <property type="molecule type" value="Genomic_DNA"/>
</dbReference>
<name>A0A6A3YD96_9STRA</name>
<keyword evidence="2" id="KW-0732">Signal</keyword>
<evidence type="ECO:0000313" key="20">
    <source>
        <dbReference type="Proteomes" id="UP000488956"/>
    </source>
</evidence>
<evidence type="ECO:0000313" key="16">
    <source>
        <dbReference type="Proteomes" id="UP000440732"/>
    </source>
</evidence>
<dbReference type="EMBL" id="QXFY01000061">
    <property type="protein sequence ID" value="KAE9359307.1"/>
    <property type="molecule type" value="Genomic_DNA"/>
</dbReference>
<dbReference type="EMBL" id="QXGB01000403">
    <property type="protein sequence ID" value="KAE9216356.1"/>
    <property type="molecule type" value="Genomic_DNA"/>
</dbReference>
<dbReference type="EMBL" id="QXGA01000378">
    <property type="protein sequence ID" value="KAE9146928.1"/>
    <property type="molecule type" value="Genomic_DNA"/>
</dbReference>
<sequence length="55" mass="6025">MAHVRRGFLALVLPPGVFGCGHSIARRQRRRRRLGGNLVPSAPPAPHRPRHLSAA</sequence>
<dbReference type="Proteomes" id="UP000476176">
    <property type="component" value="Unassembled WGS sequence"/>
</dbReference>
<dbReference type="EMBL" id="QXGF01000444">
    <property type="protein sequence ID" value="KAE8940146.1"/>
    <property type="molecule type" value="Genomic_DNA"/>
</dbReference>
<keyword evidence="13" id="KW-1185">Reference proteome</keyword>
<feature type="signal peptide" evidence="2">
    <location>
        <begin position="1"/>
        <end position="19"/>
    </location>
</feature>
<dbReference type="EMBL" id="QXFX01000055">
    <property type="protein sequence ID" value="KAE9135437.1"/>
    <property type="molecule type" value="Genomic_DNA"/>
</dbReference>
<evidence type="ECO:0000313" key="8">
    <source>
        <dbReference type="EMBL" id="KAE9239559.1"/>
    </source>
</evidence>
<evidence type="ECO:0000313" key="10">
    <source>
        <dbReference type="EMBL" id="KAE9314319.1"/>
    </source>
</evidence>
<evidence type="ECO:0000313" key="12">
    <source>
        <dbReference type="Proteomes" id="UP000429523"/>
    </source>
</evidence>
<evidence type="ECO:0000313" key="15">
    <source>
        <dbReference type="Proteomes" id="UP000440367"/>
    </source>
</evidence>
<dbReference type="AlphaFoldDB" id="A0A6A3YD96"/>
<evidence type="ECO:0000256" key="2">
    <source>
        <dbReference type="SAM" id="SignalP"/>
    </source>
</evidence>
<dbReference type="EMBL" id="QXGD01000441">
    <property type="protein sequence ID" value="KAE9239559.1"/>
    <property type="molecule type" value="Genomic_DNA"/>
</dbReference>
<evidence type="ECO:0000313" key="11">
    <source>
        <dbReference type="EMBL" id="KAE9359307.1"/>
    </source>
</evidence>
<accession>A0A6A3YD96</accession>
<feature type="chain" id="PRO_5036380929" description="RxLR effector protein" evidence="2">
    <location>
        <begin position="20"/>
        <end position="55"/>
    </location>
</feature>
<dbReference type="Proteomes" id="UP000440367">
    <property type="component" value="Unassembled WGS sequence"/>
</dbReference>
<evidence type="ECO:0000313" key="3">
    <source>
        <dbReference type="EMBL" id="KAE8940146.1"/>
    </source>
</evidence>